<dbReference type="InterPro" id="IPR016181">
    <property type="entry name" value="Acyl_CoA_acyltransferase"/>
</dbReference>
<evidence type="ECO:0000313" key="2">
    <source>
        <dbReference type="EMBL" id="MBZ5707825.1"/>
    </source>
</evidence>
<accession>A0ABS7THX2</accession>
<proteinExistence type="predicted"/>
<dbReference type="SUPFAM" id="SSF55729">
    <property type="entry name" value="Acyl-CoA N-acyltransferases (Nat)"/>
    <property type="match status" value="2"/>
</dbReference>
<sequence length="323" mass="35781">MPDPSRPLDTTVQPEPWTIEPLALDHKPVFDRALAAAGVSLSDYSFANNMCWQLSQRLFIASLAGSLGLFAERDGVLSMPLPPLGPPWQQAAALEACVALLERANDGALVGELRFVSPEFVARLREHGDGWLRGHALEVLPESPDFFYRRSEMVELRGARYKSKRNDINQLLRTYPSARVEPLRQGDAEAVRLLGHLWLSQRGDHERDHARDEEAFALAAAMQHFDALGLFGVRLVIGDTLAGITLGERLPTGVVNVLFEKTDLDVPGASQFIFREFCRGLDDDALINTGDGAGSPSLVRAKESYRPVQLGDKYLVRIWRTSP</sequence>
<dbReference type="RefSeq" id="WP_224189588.1">
    <property type="nucleotide sequence ID" value="NZ_JAIRAU010000001.1"/>
</dbReference>
<feature type="domain" description="Phosphatidylglycerol lysyltransferase C-terminal" evidence="1">
    <location>
        <begin position="42"/>
        <end position="316"/>
    </location>
</feature>
<dbReference type="PIRSF" id="PIRSF018688">
    <property type="entry name" value="UCP018688"/>
    <property type="match status" value="1"/>
</dbReference>
<dbReference type="PANTHER" id="PTHR41373">
    <property type="entry name" value="DUF2156 DOMAIN-CONTAINING PROTEIN"/>
    <property type="match status" value="1"/>
</dbReference>
<organism evidence="2 3">
    <name type="scientific">Nannocystis pusilla</name>
    <dbReference type="NCBI Taxonomy" id="889268"/>
    <lineage>
        <taxon>Bacteria</taxon>
        <taxon>Pseudomonadati</taxon>
        <taxon>Myxococcota</taxon>
        <taxon>Polyangia</taxon>
        <taxon>Nannocystales</taxon>
        <taxon>Nannocystaceae</taxon>
        <taxon>Nannocystis</taxon>
    </lineage>
</organism>
<dbReference type="InterPro" id="IPR016732">
    <property type="entry name" value="UCP018688"/>
</dbReference>
<dbReference type="Gene3D" id="3.40.630.30">
    <property type="match status" value="1"/>
</dbReference>
<dbReference type="Proteomes" id="UP001139031">
    <property type="component" value="Unassembled WGS sequence"/>
</dbReference>
<dbReference type="InterPro" id="IPR024320">
    <property type="entry name" value="LPG_synthase_C"/>
</dbReference>
<comment type="caution">
    <text evidence="2">The sequence shown here is derived from an EMBL/GenBank/DDBJ whole genome shotgun (WGS) entry which is preliminary data.</text>
</comment>
<dbReference type="Pfam" id="PF09924">
    <property type="entry name" value="LPG_synthase_C"/>
    <property type="match status" value="1"/>
</dbReference>
<keyword evidence="3" id="KW-1185">Reference proteome</keyword>
<evidence type="ECO:0000259" key="1">
    <source>
        <dbReference type="Pfam" id="PF09924"/>
    </source>
</evidence>
<dbReference type="EMBL" id="JAIRAU010000001">
    <property type="protein sequence ID" value="MBZ5707825.1"/>
    <property type="molecule type" value="Genomic_DNA"/>
</dbReference>
<reference evidence="2" key="1">
    <citation type="submission" date="2021-08" db="EMBL/GenBank/DDBJ databases">
        <authorList>
            <person name="Stevens D.C."/>
        </authorList>
    </citation>
    <scope>NUCLEOTIDE SEQUENCE</scope>
    <source>
        <strain evidence="2">DSM 53165</strain>
    </source>
</reference>
<gene>
    <name evidence="2" type="ORF">K7C98_01040</name>
</gene>
<name>A0ABS7THX2_9BACT</name>
<dbReference type="PANTHER" id="PTHR41373:SF1">
    <property type="entry name" value="PHOSPHATIDYLGLYCEROL LYSYLTRANSFERASE C-TERMINAL DOMAIN-CONTAINING PROTEIN"/>
    <property type="match status" value="1"/>
</dbReference>
<protein>
    <submittedName>
        <fullName evidence="2">Phosphatidylglycerol lysyltransferase domain-containing protein</fullName>
    </submittedName>
</protein>
<evidence type="ECO:0000313" key="3">
    <source>
        <dbReference type="Proteomes" id="UP001139031"/>
    </source>
</evidence>